<evidence type="ECO:0000313" key="1">
    <source>
        <dbReference type="EMBL" id="BDB54088.1"/>
    </source>
</evidence>
<protein>
    <submittedName>
        <fullName evidence="1">Uncharacterized protein</fullName>
    </submittedName>
</protein>
<organism evidence="1 2">
    <name type="scientific">Flavobacterium ammoniigenes</name>
    <dbReference type="NCBI Taxonomy" id="1751095"/>
    <lineage>
        <taxon>Bacteria</taxon>
        <taxon>Pseudomonadati</taxon>
        <taxon>Bacteroidota</taxon>
        <taxon>Flavobacteriia</taxon>
        <taxon>Flavobacteriales</taxon>
        <taxon>Flavobacteriaceae</taxon>
        <taxon>Flavobacterium</taxon>
    </lineage>
</organism>
<dbReference type="SUPFAM" id="SSF54001">
    <property type="entry name" value="Cysteine proteinases"/>
    <property type="match status" value="1"/>
</dbReference>
<sequence length="167" mass="19232">MEKQLNRIAKNLQESIENTFNNEPTGICYLTGHCMTEILNTMGYKTKKVTGKLALKYKNMDKYAVYGKLKGSDVGDYHTWCELDSDGKIYIVDAGLKYNKKGLRDFFKIKLSDKIPSILVTDERNTYNWKYIQDDNLETKSLSFLHKISDSVIQKIISNTLEKSNPI</sequence>
<dbReference type="InterPro" id="IPR038765">
    <property type="entry name" value="Papain-like_cys_pep_sf"/>
</dbReference>
<dbReference type="Proteomes" id="UP001319867">
    <property type="component" value="Chromosome"/>
</dbReference>
<gene>
    <name evidence="1" type="ORF">GENT5_03930</name>
</gene>
<name>A0ABM7V3K4_9FLAO</name>
<reference evidence="1 2" key="1">
    <citation type="journal article" date="2022" name="Int. J. Syst. Evol. Microbiol.">
        <title>Flavobacterium ammonificans sp. nov. and Flavobacterium ammoniigenes sp. nov., ammonifying bacteria isolated from surface river water.</title>
        <authorList>
            <person name="Watanabe K."/>
            <person name="Kitamura T."/>
            <person name="Ogata Y."/>
            <person name="Shindo C."/>
            <person name="Suda W."/>
        </authorList>
    </citation>
    <scope>NUCLEOTIDE SEQUENCE [LARGE SCALE GENOMIC DNA]</scope>
    <source>
        <strain evidence="1 2">GENT5</strain>
    </source>
</reference>
<evidence type="ECO:0000313" key="2">
    <source>
        <dbReference type="Proteomes" id="UP001319867"/>
    </source>
</evidence>
<dbReference type="RefSeq" id="WP_229317841.1">
    <property type="nucleotide sequence ID" value="NZ_AP025184.1"/>
</dbReference>
<keyword evidence="2" id="KW-1185">Reference proteome</keyword>
<reference evidence="1 2" key="2">
    <citation type="journal article" date="2022" name="Microorganisms">
        <title>Complete Genome Sequences of Two Flavobacterium ammonificans Strains and a Flavobacterium ammoniigenes Strain of Ammonifying Bacterioplankton Isolated from Surface River Water.</title>
        <authorList>
            <person name="Suda W."/>
            <person name="Ogata Y."/>
            <person name="Shindo C."/>
            <person name="Watanabe K."/>
        </authorList>
    </citation>
    <scope>NUCLEOTIDE SEQUENCE [LARGE SCALE GENOMIC DNA]</scope>
    <source>
        <strain evidence="1 2">GENT5</strain>
    </source>
</reference>
<dbReference type="EMBL" id="AP025184">
    <property type="protein sequence ID" value="BDB54088.1"/>
    <property type="molecule type" value="Genomic_DNA"/>
</dbReference>
<proteinExistence type="predicted"/>
<accession>A0ABM7V3K4</accession>